<sequence length="87" mass="10103">MTRNPHSRRVRNCKGSGGFRMDGEDDEGEEHAKSTEVLTLEPHGCRLYTKRMMQRHCALPYHSLLLSNNNPMLQSRIMEPPLLWLIL</sequence>
<dbReference type="EMBL" id="CM042010">
    <property type="protein sequence ID" value="KAI3780537.1"/>
    <property type="molecule type" value="Genomic_DNA"/>
</dbReference>
<evidence type="ECO:0000313" key="1">
    <source>
        <dbReference type="EMBL" id="KAI3780537.1"/>
    </source>
</evidence>
<evidence type="ECO:0000313" key="2">
    <source>
        <dbReference type="Proteomes" id="UP001055811"/>
    </source>
</evidence>
<keyword evidence="2" id="KW-1185">Reference proteome</keyword>
<gene>
    <name evidence="1" type="ORF">L2E82_10519</name>
</gene>
<reference evidence="2" key="1">
    <citation type="journal article" date="2022" name="Mol. Ecol. Resour.">
        <title>The genomes of chicory, endive, great burdock and yacon provide insights into Asteraceae palaeo-polyploidization history and plant inulin production.</title>
        <authorList>
            <person name="Fan W."/>
            <person name="Wang S."/>
            <person name="Wang H."/>
            <person name="Wang A."/>
            <person name="Jiang F."/>
            <person name="Liu H."/>
            <person name="Zhao H."/>
            <person name="Xu D."/>
            <person name="Zhang Y."/>
        </authorList>
    </citation>
    <scope>NUCLEOTIDE SEQUENCE [LARGE SCALE GENOMIC DNA]</scope>
    <source>
        <strain evidence="2">cv. Punajuju</strain>
    </source>
</reference>
<organism evidence="1 2">
    <name type="scientific">Cichorium intybus</name>
    <name type="common">Chicory</name>
    <dbReference type="NCBI Taxonomy" id="13427"/>
    <lineage>
        <taxon>Eukaryota</taxon>
        <taxon>Viridiplantae</taxon>
        <taxon>Streptophyta</taxon>
        <taxon>Embryophyta</taxon>
        <taxon>Tracheophyta</taxon>
        <taxon>Spermatophyta</taxon>
        <taxon>Magnoliopsida</taxon>
        <taxon>eudicotyledons</taxon>
        <taxon>Gunneridae</taxon>
        <taxon>Pentapetalae</taxon>
        <taxon>asterids</taxon>
        <taxon>campanulids</taxon>
        <taxon>Asterales</taxon>
        <taxon>Asteraceae</taxon>
        <taxon>Cichorioideae</taxon>
        <taxon>Cichorieae</taxon>
        <taxon>Cichoriinae</taxon>
        <taxon>Cichorium</taxon>
    </lineage>
</organism>
<reference evidence="1 2" key="2">
    <citation type="journal article" date="2022" name="Mol. Ecol. Resour.">
        <title>The genomes of chicory, endive, great burdock and yacon provide insights into Asteraceae paleo-polyploidization history and plant inulin production.</title>
        <authorList>
            <person name="Fan W."/>
            <person name="Wang S."/>
            <person name="Wang H."/>
            <person name="Wang A."/>
            <person name="Jiang F."/>
            <person name="Liu H."/>
            <person name="Zhao H."/>
            <person name="Xu D."/>
            <person name="Zhang Y."/>
        </authorList>
    </citation>
    <scope>NUCLEOTIDE SEQUENCE [LARGE SCALE GENOMIC DNA]</scope>
    <source>
        <strain evidence="2">cv. Punajuju</strain>
        <tissue evidence="1">Leaves</tissue>
    </source>
</reference>
<name>A0ACB9GCT3_CICIN</name>
<comment type="caution">
    <text evidence="1">The sequence shown here is derived from an EMBL/GenBank/DDBJ whole genome shotgun (WGS) entry which is preliminary data.</text>
</comment>
<dbReference type="Proteomes" id="UP001055811">
    <property type="component" value="Linkage Group LG02"/>
</dbReference>
<protein>
    <submittedName>
        <fullName evidence="1">Uncharacterized protein</fullName>
    </submittedName>
</protein>
<accession>A0ACB9GCT3</accession>
<proteinExistence type="predicted"/>